<organism evidence="9 10">
    <name type="scientific">Clathrospora elynae</name>
    <dbReference type="NCBI Taxonomy" id="706981"/>
    <lineage>
        <taxon>Eukaryota</taxon>
        <taxon>Fungi</taxon>
        <taxon>Dikarya</taxon>
        <taxon>Ascomycota</taxon>
        <taxon>Pezizomycotina</taxon>
        <taxon>Dothideomycetes</taxon>
        <taxon>Pleosporomycetidae</taxon>
        <taxon>Pleosporales</taxon>
        <taxon>Diademaceae</taxon>
        <taxon>Clathrospora</taxon>
    </lineage>
</organism>
<dbReference type="InterPro" id="IPR005103">
    <property type="entry name" value="AA9_LPMO"/>
</dbReference>
<keyword evidence="4 5" id="KW-1015">Disulfide bond</keyword>
<dbReference type="CDD" id="cd21175">
    <property type="entry name" value="LPMO_AA9"/>
    <property type="match status" value="1"/>
</dbReference>
<dbReference type="Gene3D" id="2.70.50.70">
    <property type="match status" value="1"/>
</dbReference>
<keyword evidence="5" id="KW-0136">Cellulose degradation</keyword>
<dbReference type="GO" id="GO:0005576">
    <property type="term" value="C:extracellular region"/>
    <property type="evidence" value="ECO:0007669"/>
    <property type="project" value="UniProtKB-SubCell"/>
</dbReference>
<proteinExistence type="predicted"/>
<evidence type="ECO:0000256" key="1">
    <source>
        <dbReference type="ARBA" id="ARBA00001973"/>
    </source>
</evidence>
<keyword evidence="5" id="KW-0624">Polysaccharide degradation</keyword>
<name>A0A6A5SHA5_9PLEO</name>
<accession>A0A6A5SHA5</accession>
<keyword evidence="7" id="KW-0732">Signal</keyword>
<feature type="signal peptide" evidence="7">
    <location>
        <begin position="1"/>
        <end position="19"/>
    </location>
</feature>
<keyword evidence="10" id="KW-1185">Reference proteome</keyword>
<dbReference type="GO" id="GO:0030248">
    <property type="term" value="F:cellulose binding"/>
    <property type="evidence" value="ECO:0007669"/>
    <property type="project" value="UniProtKB-UniRule"/>
</dbReference>
<dbReference type="Pfam" id="PF03443">
    <property type="entry name" value="AA9"/>
    <property type="match status" value="1"/>
</dbReference>
<dbReference type="OrthoDB" id="5985073at2759"/>
<comment type="catalytic activity">
    <reaction evidence="5">
        <text>[(1-&gt;4)-beta-D-glucosyl]n+m + reduced acceptor + O2 = 4-dehydro-beta-D-glucosyl-[(1-&gt;4)-beta-D-glucosyl]n-1 + [(1-&gt;4)-beta-D-glucosyl]m + acceptor + H2O.</text>
        <dbReference type="EC" id="1.14.99.56"/>
    </reaction>
</comment>
<feature type="domain" description="Auxiliary Activity family 9 catalytic" evidence="8">
    <location>
        <begin position="20"/>
        <end position="231"/>
    </location>
</feature>
<evidence type="ECO:0000256" key="4">
    <source>
        <dbReference type="ARBA" id="ARBA00023157"/>
    </source>
</evidence>
<evidence type="ECO:0000256" key="6">
    <source>
        <dbReference type="SAM" id="MobiDB-lite"/>
    </source>
</evidence>
<dbReference type="GO" id="GO:0030245">
    <property type="term" value="P:cellulose catabolic process"/>
    <property type="evidence" value="ECO:0007669"/>
    <property type="project" value="UniProtKB-UniRule"/>
</dbReference>
<evidence type="ECO:0000256" key="7">
    <source>
        <dbReference type="SAM" id="SignalP"/>
    </source>
</evidence>
<comment type="domain">
    <text evidence="5">Has a modular structure: an endo-beta-1,4-glucanase catalytic module at the N-terminus, a linker rich in serines and threonines, and a C-terminal carbohydrate-binding module (CBM).</text>
</comment>
<comment type="function">
    <text evidence="5">Lytic polysaccharide monooxygenase (LMPO) that depolymerizes crystalline and amorphous polysaccharides via the oxidation of scissile alpha- or beta-(1-4)-glycosidic bonds, yielding C1 and/or C4 oxidation products. Catalysis by LPMOs requires the reduction of the active-site copper from Cu(II) to Cu(I) by a reducing agent and H(2)O(2) or O(2) as a cosubstrate.</text>
</comment>
<keyword evidence="5" id="KW-0119">Carbohydrate metabolism</keyword>
<comment type="cofactor">
    <cofactor evidence="1">
        <name>Cu(2+)</name>
        <dbReference type="ChEBI" id="CHEBI:29036"/>
    </cofactor>
</comment>
<evidence type="ECO:0000313" key="9">
    <source>
        <dbReference type="EMBL" id="KAF1939054.1"/>
    </source>
</evidence>
<feature type="chain" id="PRO_5025544427" description="AA9 family lytic polysaccharide monooxygenase" evidence="7">
    <location>
        <begin position="20"/>
        <end position="495"/>
    </location>
</feature>
<evidence type="ECO:0000256" key="2">
    <source>
        <dbReference type="ARBA" id="ARBA00004613"/>
    </source>
</evidence>
<dbReference type="InterPro" id="IPR049892">
    <property type="entry name" value="AA9"/>
</dbReference>
<dbReference type="AlphaFoldDB" id="A0A6A5SHA5"/>
<dbReference type="PANTHER" id="PTHR33353">
    <property type="entry name" value="PUTATIVE (AFU_ORTHOLOGUE AFUA_1G12560)-RELATED"/>
    <property type="match status" value="1"/>
</dbReference>
<dbReference type="EC" id="1.14.99.56" evidence="5"/>
<feature type="region of interest" description="Disordered" evidence="6">
    <location>
        <begin position="355"/>
        <end position="400"/>
    </location>
</feature>
<protein>
    <recommendedName>
        <fullName evidence="5">AA9 family lytic polysaccharide monooxygenase</fullName>
        <ecNumber evidence="5">1.14.99.56</ecNumber>
    </recommendedName>
    <alternativeName>
        <fullName evidence="5">Endo-beta-1,4-glucanase</fullName>
    </alternativeName>
    <alternativeName>
        <fullName evidence="5">Glycosyl hydrolase 61 family protein</fullName>
    </alternativeName>
</protein>
<evidence type="ECO:0000313" key="10">
    <source>
        <dbReference type="Proteomes" id="UP000800038"/>
    </source>
</evidence>
<reference evidence="9" key="1">
    <citation type="journal article" date="2020" name="Stud. Mycol.">
        <title>101 Dothideomycetes genomes: a test case for predicting lifestyles and emergence of pathogens.</title>
        <authorList>
            <person name="Haridas S."/>
            <person name="Albert R."/>
            <person name="Binder M."/>
            <person name="Bloem J."/>
            <person name="Labutti K."/>
            <person name="Salamov A."/>
            <person name="Andreopoulos B."/>
            <person name="Baker S."/>
            <person name="Barry K."/>
            <person name="Bills G."/>
            <person name="Bluhm B."/>
            <person name="Cannon C."/>
            <person name="Castanera R."/>
            <person name="Culley D."/>
            <person name="Daum C."/>
            <person name="Ezra D."/>
            <person name="Gonzalez J."/>
            <person name="Henrissat B."/>
            <person name="Kuo A."/>
            <person name="Liang C."/>
            <person name="Lipzen A."/>
            <person name="Lutzoni F."/>
            <person name="Magnuson J."/>
            <person name="Mondo S."/>
            <person name="Nolan M."/>
            <person name="Ohm R."/>
            <person name="Pangilinan J."/>
            <person name="Park H.-J."/>
            <person name="Ramirez L."/>
            <person name="Alfaro M."/>
            <person name="Sun H."/>
            <person name="Tritt A."/>
            <person name="Yoshinaga Y."/>
            <person name="Zwiers L.-H."/>
            <person name="Turgeon B."/>
            <person name="Goodwin S."/>
            <person name="Spatafora J."/>
            <person name="Crous P."/>
            <person name="Grigoriev I."/>
        </authorList>
    </citation>
    <scope>NUCLEOTIDE SEQUENCE</scope>
    <source>
        <strain evidence="9">CBS 161.51</strain>
    </source>
</reference>
<sequence length="495" mass="52478">MKTQSMLLVALASAPMALAHTIFTDFYVDGMPQGDGVAMRMNPNAQHASAPIASLDSDDMACNVGGTKGVSRVQSVKDGALLTFEIRAWAADPSKERLDRGHKGPCAVYLKKVDSASTDKAAGDGWFKLFDHGYNNATSRWCTDEIIDNNGLLSVHLPKGLEGGDYLARPEILALHAAKDGDPQIYTGCAQIFLESSGTLVPESTVSIPGYMKYGEPSTDFDIYNKPNSQYVVPGPKVAKLTARGVQSGSTSQTDGLKPEGCIMENGNWCGKEVPSYSDEIGCWASDKACWDQSDTCYNTAPPTGHAGCKLWEDKCNDIQAQCNAKNFKGPPNMGKVLTPEKKGIDVGQIMATAGGGVADDAPAPALRTSSMKKEEEKPEATTTPVKASPAAPKPTTSDSYERPLIVHEVSPMAPAPAPANHSSLSKVDAPALTITVAPSSAGAPAPTAAPQVCPKGWKCVTEVELVTTTVYVTATYDGVAKRVSVHQRRHVHRA</sequence>
<evidence type="ECO:0000256" key="5">
    <source>
        <dbReference type="RuleBase" id="RU368122"/>
    </source>
</evidence>
<evidence type="ECO:0000256" key="3">
    <source>
        <dbReference type="ARBA" id="ARBA00022525"/>
    </source>
</evidence>
<dbReference type="EMBL" id="ML976089">
    <property type="protein sequence ID" value="KAF1939054.1"/>
    <property type="molecule type" value="Genomic_DNA"/>
</dbReference>
<comment type="subcellular location">
    <subcellularLocation>
        <location evidence="2 5">Secreted</location>
    </subcellularLocation>
</comment>
<keyword evidence="3 5" id="KW-0964">Secreted</keyword>
<dbReference type="PANTHER" id="PTHR33353:SF32">
    <property type="entry name" value="ENDO-BETA-1,4-GLUCANASE D"/>
    <property type="match status" value="1"/>
</dbReference>
<gene>
    <name evidence="9" type="ORF">EJ02DRAFT_468437</name>
</gene>
<evidence type="ECO:0000259" key="8">
    <source>
        <dbReference type="Pfam" id="PF03443"/>
    </source>
</evidence>
<dbReference type="GO" id="GO:0008810">
    <property type="term" value="F:cellulase activity"/>
    <property type="evidence" value="ECO:0007669"/>
    <property type="project" value="UniProtKB-UniRule"/>
</dbReference>
<dbReference type="Proteomes" id="UP000800038">
    <property type="component" value="Unassembled WGS sequence"/>
</dbReference>